<gene>
    <name evidence="1" type="ORF">UW84_C0046G0008</name>
</gene>
<accession>A0A0G1NKZ2</accession>
<evidence type="ECO:0000313" key="1">
    <source>
        <dbReference type="EMBL" id="KKT84884.1"/>
    </source>
</evidence>
<name>A0A0G1NKZ2_9BACT</name>
<comment type="caution">
    <text evidence="1">The sequence shown here is derived from an EMBL/GenBank/DDBJ whole genome shotgun (WGS) entry which is preliminary data.</text>
</comment>
<organism evidence="1 2">
    <name type="scientific">Candidatus Collierbacteria bacterium GW2011_GWA2_44_99</name>
    <dbReference type="NCBI Taxonomy" id="1618380"/>
    <lineage>
        <taxon>Bacteria</taxon>
        <taxon>Candidatus Collieribacteriota</taxon>
    </lineage>
</organism>
<dbReference type="EMBL" id="LCJW01000046">
    <property type="protein sequence ID" value="KKT84884.1"/>
    <property type="molecule type" value="Genomic_DNA"/>
</dbReference>
<sequence length="158" mass="19090">MQSVDFNSYLIKDQGVMDISRGLAIKILKYLDQHKDFYFPFLVMNKEYTEEDDDFVEIEPDEWETIESDENYKTFQLWENLQNIDERTTELMAKGFLEEITNRSLENHIAKLAKNYRKEWNEKLWESAKIEEYGLNEFINGKADAFEDCLHLIREYKY</sequence>
<dbReference type="AlphaFoldDB" id="A0A0G1NKZ2"/>
<proteinExistence type="predicted"/>
<evidence type="ECO:0000313" key="2">
    <source>
        <dbReference type="Proteomes" id="UP000034797"/>
    </source>
</evidence>
<dbReference type="Proteomes" id="UP000034797">
    <property type="component" value="Unassembled WGS sequence"/>
</dbReference>
<reference evidence="1 2" key="1">
    <citation type="journal article" date="2015" name="Nature">
        <title>rRNA introns, odd ribosomes, and small enigmatic genomes across a large radiation of phyla.</title>
        <authorList>
            <person name="Brown C.T."/>
            <person name="Hug L.A."/>
            <person name="Thomas B.C."/>
            <person name="Sharon I."/>
            <person name="Castelle C.J."/>
            <person name="Singh A."/>
            <person name="Wilkins M.J."/>
            <person name="Williams K.H."/>
            <person name="Banfield J.F."/>
        </authorList>
    </citation>
    <scope>NUCLEOTIDE SEQUENCE [LARGE SCALE GENOMIC DNA]</scope>
</reference>
<protein>
    <submittedName>
        <fullName evidence="1">Uncharacterized protein</fullName>
    </submittedName>
</protein>